<dbReference type="InterPro" id="IPR056229">
    <property type="entry name" value="Ig_TMM62"/>
</dbReference>
<feature type="transmembrane region" description="Helical" evidence="1">
    <location>
        <begin position="606"/>
        <end position="629"/>
    </location>
</feature>
<sequence length="738" mass="84315">MKPFHFLSSSSILPLLFVTTIALFYGFSGKSTEGDSIGQCGDGFGESSVSRDFFPIEGDVAWIVQITDLHLSSYHPEIGEDLKDTLSSALRIIRPSLVFITGDITDAKDKRRTSSRQDEAEWIQYSQIMDVIIKETGIEKKRFIDIRGNHDKYGVPNVGHKLDFFSTHSISSQLNRFTAIQSISLLGNNRRYIFLCIDDTMDVGIRGPSHLFGHSTDERIDAVNTELQYWDNNTELLTTKIVFGHYPLSFIASSQSGKHYYTSFANQSVSAYLCGHLHAKFSQKLWRKHTVSLAYSPEQSENAKQFWEWELGDWKETRMLRILAIDGGKVSFMDIDFRCRSKKLEDFEMAILITHPLDSRNMNSVNSKGQISRNDITVLVFSPKPVLNVTAKVYDSTNGNKLVEEVPLKMLNSSANSRILFTSKWNVENYISKHPTHYWMQVFVFDIDEIEIASTRRPFSIEGDSAQTTISWIVYLLLHIQWEKLYSILLWTNVTFLVILLAVPKIIKYFIEKDEMYQRWTVSVSSPFFYQLRLILFWIIWFTVEGSTNKSLWYSMAAYLLYLVRFPWFMGHATSENGEIATLFMSGWTMNSYKCSIKNMLGFPDVMAVTIPFMYLVVSPLFLLIYSLVAERSAFCLYSSGKQSISLNEHISTKTEFVGSNNSVTGILSSPKIHGGWIRKTIFSGCVFVIFIHFKQSSALMGAYGIVPVLLSPALFWMPLILMAAAIYSTRYVTNKNK</sequence>
<keyword evidence="6" id="KW-1185">Reference proteome</keyword>
<dbReference type="PANTHER" id="PTHR14795:SF6">
    <property type="entry name" value="METALLOPHOSPHOESTERASE-RELATED"/>
    <property type="match status" value="1"/>
</dbReference>
<feature type="transmembrane region" description="Helical" evidence="1">
    <location>
        <begin position="485"/>
        <end position="507"/>
    </location>
</feature>
<dbReference type="AlphaFoldDB" id="A0A0K9Q533"/>
<evidence type="ECO:0000259" key="4">
    <source>
        <dbReference type="Pfam" id="PF24394"/>
    </source>
</evidence>
<dbReference type="Pfam" id="PF24384">
    <property type="entry name" value="Ig_TMM62"/>
    <property type="match status" value="1"/>
</dbReference>
<accession>A0A0K9Q533</accession>
<dbReference type="PANTHER" id="PTHR14795">
    <property type="entry name" value="HELICASE RELATED"/>
    <property type="match status" value="1"/>
</dbReference>
<keyword evidence="1" id="KW-1133">Transmembrane helix</keyword>
<dbReference type="Gene3D" id="3.60.21.10">
    <property type="match status" value="1"/>
</dbReference>
<evidence type="ECO:0000313" key="5">
    <source>
        <dbReference type="EMBL" id="KMZ76393.1"/>
    </source>
</evidence>
<evidence type="ECO:0000259" key="2">
    <source>
        <dbReference type="Pfam" id="PF00149"/>
    </source>
</evidence>
<gene>
    <name evidence="5" type="ORF">ZOSMA_102G00060</name>
</gene>
<evidence type="ECO:0000259" key="3">
    <source>
        <dbReference type="Pfam" id="PF24384"/>
    </source>
</evidence>
<proteinExistence type="predicted"/>
<dbReference type="STRING" id="29655.A0A0K9Q533"/>
<feature type="transmembrane region" description="Helical" evidence="1">
    <location>
        <begin position="706"/>
        <end position="728"/>
    </location>
</feature>
<evidence type="ECO:0000313" key="6">
    <source>
        <dbReference type="Proteomes" id="UP000036987"/>
    </source>
</evidence>
<dbReference type="OrthoDB" id="27234at2759"/>
<feature type="transmembrane region" description="Helical" evidence="1">
    <location>
        <begin position="527"/>
        <end position="544"/>
    </location>
</feature>
<keyword evidence="1" id="KW-0472">Membrane</keyword>
<dbReference type="Pfam" id="PF00149">
    <property type="entry name" value="Metallophos"/>
    <property type="match status" value="1"/>
</dbReference>
<dbReference type="InterPro" id="IPR056230">
    <property type="entry name" value="TMEM62_C"/>
</dbReference>
<dbReference type="InterPro" id="IPR004843">
    <property type="entry name" value="Calcineurin-like_PHP"/>
</dbReference>
<feature type="domain" description="TMEM62 Ig-like" evidence="3">
    <location>
        <begin position="346"/>
        <end position="464"/>
    </location>
</feature>
<comment type="caution">
    <text evidence="5">The sequence shown here is derived from an EMBL/GenBank/DDBJ whole genome shotgun (WGS) entry which is preliminary data.</text>
</comment>
<organism evidence="5 6">
    <name type="scientific">Zostera marina</name>
    <name type="common">Eelgrass</name>
    <dbReference type="NCBI Taxonomy" id="29655"/>
    <lineage>
        <taxon>Eukaryota</taxon>
        <taxon>Viridiplantae</taxon>
        <taxon>Streptophyta</taxon>
        <taxon>Embryophyta</taxon>
        <taxon>Tracheophyta</taxon>
        <taxon>Spermatophyta</taxon>
        <taxon>Magnoliopsida</taxon>
        <taxon>Liliopsida</taxon>
        <taxon>Zosteraceae</taxon>
        <taxon>Zostera</taxon>
    </lineage>
</organism>
<dbReference type="OMA" id="SELQYWS"/>
<feature type="domain" description="TMEM62 C-terminal" evidence="4">
    <location>
        <begin position="488"/>
        <end position="713"/>
    </location>
</feature>
<dbReference type="Pfam" id="PF24394">
    <property type="entry name" value="TMEM62_C"/>
    <property type="match status" value="1"/>
</dbReference>
<dbReference type="GO" id="GO:0016787">
    <property type="term" value="F:hydrolase activity"/>
    <property type="evidence" value="ECO:0007669"/>
    <property type="project" value="InterPro"/>
</dbReference>
<protein>
    <submittedName>
        <fullName evidence="5">Transmembrane protein</fullName>
    </submittedName>
</protein>
<name>A0A0K9Q533_ZOSMR</name>
<dbReference type="InterPro" id="IPR029052">
    <property type="entry name" value="Metallo-depent_PP-like"/>
</dbReference>
<dbReference type="EMBL" id="LFYR01000036">
    <property type="protein sequence ID" value="KMZ76393.1"/>
    <property type="molecule type" value="Genomic_DNA"/>
</dbReference>
<dbReference type="SUPFAM" id="SSF56300">
    <property type="entry name" value="Metallo-dependent phosphatases"/>
    <property type="match status" value="1"/>
</dbReference>
<dbReference type="Proteomes" id="UP000036987">
    <property type="component" value="Unassembled WGS sequence"/>
</dbReference>
<reference evidence="6" key="1">
    <citation type="journal article" date="2016" name="Nature">
        <title>The genome of the seagrass Zostera marina reveals angiosperm adaptation to the sea.</title>
        <authorList>
            <person name="Olsen J.L."/>
            <person name="Rouze P."/>
            <person name="Verhelst B."/>
            <person name="Lin Y.-C."/>
            <person name="Bayer T."/>
            <person name="Collen J."/>
            <person name="Dattolo E."/>
            <person name="De Paoli E."/>
            <person name="Dittami S."/>
            <person name="Maumus F."/>
            <person name="Michel G."/>
            <person name="Kersting A."/>
            <person name="Lauritano C."/>
            <person name="Lohaus R."/>
            <person name="Toepel M."/>
            <person name="Tonon T."/>
            <person name="Vanneste K."/>
            <person name="Amirebrahimi M."/>
            <person name="Brakel J."/>
            <person name="Bostroem C."/>
            <person name="Chovatia M."/>
            <person name="Grimwood J."/>
            <person name="Jenkins J.W."/>
            <person name="Jueterbock A."/>
            <person name="Mraz A."/>
            <person name="Stam W.T."/>
            <person name="Tice H."/>
            <person name="Bornberg-Bauer E."/>
            <person name="Green P.J."/>
            <person name="Pearson G.A."/>
            <person name="Procaccini G."/>
            <person name="Duarte C.M."/>
            <person name="Schmutz J."/>
            <person name="Reusch T.B.H."/>
            <person name="Van de Peer Y."/>
        </authorList>
    </citation>
    <scope>NUCLEOTIDE SEQUENCE [LARGE SCALE GENOMIC DNA]</scope>
    <source>
        <strain evidence="6">cv. Finnish</strain>
    </source>
</reference>
<keyword evidence="1 5" id="KW-0812">Transmembrane</keyword>
<feature type="transmembrane region" description="Helical" evidence="1">
    <location>
        <begin position="551"/>
        <end position="570"/>
    </location>
</feature>
<feature type="domain" description="Calcineurin-like phosphoesterase" evidence="2">
    <location>
        <begin position="63"/>
        <end position="279"/>
    </location>
</feature>
<feature type="transmembrane region" description="Helical" evidence="1">
    <location>
        <begin position="6"/>
        <end position="27"/>
    </location>
</feature>
<evidence type="ECO:0000256" key="1">
    <source>
        <dbReference type="SAM" id="Phobius"/>
    </source>
</evidence>